<feature type="transmembrane region" description="Helical" evidence="1">
    <location>
        <begin position="69"/>
        <end position="93"/>
    </location>
</feature>
<proteinExistence type="predicted"/>
<feature type="transmembrane region" description="Helical" evidence="1">
    <location>
        <begin position="24"/>
        <end position="49"/>
    </location>
</feature>
<keyword evidence="1" id="KW-1133">Transmembrane helix</keyword>
<dbReference type="OrthoDB" id="2154696at2"/>
<name>A0A5C5URV3_9BACT</name>
<dbReference type="Proteomes" id="UP000316714">
    <property type="component" value="Unassembled WGS sequence"/>
</dbReference>
<evidence type="ECO:0000256" key="1">
    <source>
        <dbReference type="SAM" id="Phobius"/>
    </source>
</evidence>
<organism evidence="2 3">
    <name type="scientific">Posidoniimonas corsicana</name>
    <dbReference type="NCBI Taxonomy" id="1938618"/>
    <lineage>
        <taxon>Bacteria</taxon>
        <taxon>Pseudomonadati</taxon>
        <taxon>Planctomycetota</taxon>
        <taxon>Planctomycetia</taxon>
        <taxon>Pirellulales</taxon>
        <taxon>Lacipirellulaceae</taxon>
        <taxon>Posidoniimonas</taxon>
    </lineage>
</organism>
<feature type="transmembrane region" description="Helical" evidence="1">
    <location>
        <begin position="370"/>
        <end position="392"/>
    </location>
</feature>
<sequence length="405" mass="42729">MNEHTHETVHEVARPVALAPRISWAAVLAGVVITLSLCWLLHLLGLALGVSIGDAYDSATMEGGLDDAAAIWTIVSWLVAFFIGSLATARLAGSIDDFAGMLHGLTLWGVATLAVIVTTYFGLSMLMSAGQRALSATADAAAATSQTIGAAAVGAGETVQSAMQTDVAQRVKDRLADQAVELAANSSERLTEDEIRSAVEDLDQRTVRRLSQDLMDDDAEGAAELLAGATELSQQDAEALVDGLYEEVEELIGDPENEAPLREDLKNRLANQVAPYAASLDARGGADVSRSEVRTAIQQLDANAARSIFVSLYNGEPEEARQALARNTTLSESEVDELWDGAAEDVEAEVEEYREAARQTAETIGDYTQAVLWVSFAGAATSLGIALLGGWLGAHAGRATYPVTA</sequence>
<evidence type="ECO:0000313" key="3">
    <source>
        <dbReference type="Proteomes" id="UP000316714"/>
    </source>
</evidence>
<evidence type="ECO:0000313" key="2">
    <source>
        <dbReference type="EMBL" id="TWT29211.1"/>
    </source>
</evidence>
<keyword evidence="3" id="KW-1185">Reference proteome</keyword>
<feature type="transmembrane region" description="Helical" evidence="1">
    <location>
        <begin position="105"/>
        <end position="127"/>
    </location>
</feature>
<gene>
    <name evidence="2" type="ORF">KOR34_52660</name>
</gene>
<accession>A0A5C5URV3</accession>
<keyword evidence="1" id="KW-0472">Membrane</keyword>
<protein>
    <submittedName>
        <fullName evidence="2">Uncharacterized protein</fullName>
    </submittedName>
</protein>
<dbReference type="EMBL" id="SIHJ01000010">
    <property type="protein sequence ID" value="TWT29211.1"/>
    <property type="molecule type" value="Genomic_DNA"/>
</dbReference>
<dbReference type="RefSeq" id="WP_146569071.1">
    <property type="nucleotide sequence ID" value="NZ_SIHJ01000010.1"/>
</dbReference>
<keyword evidence="1" id="KW-0812">Transmembrane</keyword>
<dbReference type="AlphaFoldDB" id="A0A5C5URV3"/>
<reference evidence="2 3" key="1">
    <citation type="submission" date="2019-02" db="EMBL/GenBank/DDBJ databases">
        <title>Deep-cultivation of Planctomycetes and their phenomic and genomic characterization uncovers novel biology.</title>
        <authorList>
            <person name="Wiegand S."/>
            <person name="Jogler M."/>
            <person name="Boedeker C."/>
            <person name="Pinto D."/>
            <person name="Vollmers J."/>
            <person name="Rivas-Marin E."/>
            <person name="Kohn T."/>
            <person name="Peeters S.H."/>
            <person name="Heuer A."/>
            <person name="Rast P."/>
            <person name="Oberbeckmann S."/>
            <person name="Bunk B."/>
            <person name="Jeske O."/>
            <person name="Meyerdierks A."/>
            <person name="Storesund J.E."/>
            <person name="Kallscheuer N."/>
            <person name="Luecker S."/>
            <person name="Lage O.M."/>
            <person name="Pohl T."/>
            <person name="Merkel B.J."/>
            <person name="Hornburger P."/>
            <person name="Mueller R.-W."/>
            <person name="Bruemmer F."/>
            <person name="Labrenz M."/>
            <person name="Spormann A.M."/>
            <person name="Op Den Camp H."/>
            <person name="Overmann J."/>
            <person name="Amann R."/>
            <person name="Jetten M.S.M."/>
            <person name="Mascher T."/>
            <person name="Medema M.H."/>
            <person name="Devos D.P."/>
            <person name="Kaster A.-K."/>
            <person name="Ovreas L."/>
            <person name="Rohde M."/>
            <person name="Galperin M.Y."/>
            <person name="Jogler C."/>
        </authorList>
    </citation>
    <scope>NUCLEOTIDE SEQUENCE [LARGE SCALE GENOMIC DNA]</scope>
    <source>
        <strain evidence="2 3">KOR34</strain>
    </source>
</reference>
<comment type="caution">
    <text evidence="2">The sequence shown here is derived from an EMBL/GenBank/DDBJ whole genome shotgun (WGS) entry which is preliminary data.</text>
</comment>